<keyword evidence="3" id="KW-0460">Magnesium</keyword>
<gene>
    <name evidence="6" type="ORF">JD844_004079</name>
</gene>
<evidence type="ECO:0000259" key="5">
    <source>
        <dbReference type="Pfam" id="PF16212"/>
    </source>
</evidence>
<dbReference type="Proteomes" id="UP000826234">
    <property type="component" value="Unassembled WGS sequence"/>
</dbReference>
<feature type="domain" description="P-type ATPase C-terminal" evidence="5">
    <location>
        <begin position="38"/>
        <end position="137"/>
    </location>
</feature>
<keyword evidence="4" id="KW-0472">Membrane</keyword>
<sequence>MLLKAVGFQFVCLPSSKSNVEQKRGNGSKLPNPLNVSDNAMLQLKPFIYWTFLGLFDGLVFFFGAYFLFQDASMEDNGKMAGNWTFGTMVFTVLVFTVTLKLALDTRYWTWLNHFVIWGSLIFYVFFSFFWGGIIWCDSECLTLWSCQCWSPTNSWRTATPPKRRRELSELVFQNIVISGYFRCKDYKPSMWVYMNSAL</sequence>
<dbReference type="PANTHER" id="PTHR24092:SF38">
    <property type="entry name" value="PHOSPHOLIPID-TRANSPORTING ATPASE IG"/>
    <property type="match status" value="1"/>
</dbReference>
<keyword evidence="4" id="KW-0812">Transmembrane</keyword>
<evidence type="ECO:0000256" key="2">
    <source>
        <dbReference type="ARBA" id="ARBA00022723"/>
    </source>
</evidence>
<organism evidence="6 7">
    <name type="scientific">Phrynosoma platyrhinos</name>
    <name type="common">Desert horned lizard</name>
    <dbReference type="NCBI Taxonomy" id="52577"/>
    <lineage>
        <taxon>Eukaryota</taxon>
        <taxon>Metazoa</taxon>
        <taxon>Chordata</taxon>
        <taxon>Craniata</taxon>
        <taxon>Vertebrata</taxon>
        <taxon>Euteleostomi</taxon>
        <taxon>Lepidosauria</taxon>
        <taxon>Squamata</taxon>
        <taxon>Bifurcata</taxon>
        <taxon>Unidentata</taxon>
        <taxon>Episquamata</taxon>
        <taxon>Toxicofera</taxon>
        <taxon>Iguania</taxon>
        <taxon>Phrynosomatidae</taxon>
        <taxon>Phrynosomatinae</taxon>
        <taxon>Phrynosoma</taxon>
    </lineage>
</organism>
<dbReference type="EMBL" id="JAIPUX010000415">
    <property type="protein sequence ID" value="KAH0630822.1"/>
    <property type="molecule type" value="Genomic_DNA"/>
</dbReference>
<keyword evidence="2" id="KW-0479">Metal-binding</keyword>
<feature type="transmembrane region" description="Helical" evidence="4">
    <location>
        <begin position="115"/>
        <end position="136"/>
    </location>
</feature>
<evidence type="ECO:0000313" key="7">
    <source>
        <dbReference type="Proteomes" id="UP000826234"/>
    </source>
</evidence>
<proteinExistence type="predicted"/>
<reference evidence="6 7" key="1">
    <citation type="journal article" date="2022" name="Gigascience">
        <title>A chromosome-level genome assembly and annotation of the desert horned lizard, Phrynosoma platyrhinos, provides insight into chromosomal rearrangements among reptiles.</title>
        <authorList>
            <person name="Koochekian N."/>
            <person name="Ascanio A."/>
            <person name="Farleigh K."/>
            <person name="Card D.C."/>
            <person name="Schield D.R."/>
            <person name="Castoe T.A."/>
            <person name="Jezkova T."/>
        </authorList>
    </citation>
    <scope>NUCLEOTIDE SEQUENCE [LARGE SCALE GENOMIC DNA]</scope>
    <source>
        <strain evidence="6">NK-2021</strain>
    </source>
</reference>
<keyword evidence="7" id="KW-1185">Reference proteome</keyword>
<dbReference type="PANTHER" id="PTHR24092">
    <property type="entry name" value="PROBABLE PHOSPHOLIPID-TRANSPORTING ATPASE"/>
    <property type="match status" value="1"/>
</dbReference>
<keyword evidence="4" id="KW-1133">Transmembrane helix</keyword>
<evidence type="ECO:0000313" key="6">
    <source>
        <dbReference type="EMBL" id="KAH0630822.1"/>
    </source>
</evidence>
<dbReference type="InterPro" id="IPR032630">
    <property type="entry name" value="P_typ_ATPase_c"/>
</dbReference>
<accession>A0ABQ7TLY7</accession>
<feature type="transmembrane region" description="Helical" evidence="4">
    <location>
        <begin position="47"/>
        <end position="69"/>
    </location>
</feature>
<protein>
    <recommendedName>
        <fullName evidence="5">P-type ATPase C-terminal domain-containing protein</fullName>
    </recommendedName>
</protein>
<comment type="subcellular location">
    <subcellularLocation>
        <location evidence="1">Membrane</location>
        <topology evidence="1">Multi-pass membrane protein</topology>
    </subcellularLocation>
</comment>
<evidence type="ECO:0000256" key="3">
    <source>
        <dbReference type="ARBA" id="ARBA00022842"/>
    </source>
</evidence>
<name>A0ABQ7TLY7_PHRPL</name>
<comment type="caution">
    <text evidence="6">The sequence shown here is derived from an EMBL/GenBank/DDBJ whole genome shotgun (WGS) entry which is preliminary data.</text>
</comment>
<evidence type="ECO:0000256" key="4">
    <source>
        <dbReference type="SAM" id="Phobius"/>
    </source>
</evidence>
<feature type="transmembrane region" description="Helical" evidence="4">
    <location>
        <begin position="81"/>
        <end position="103"/>
    </location>
</feature>
<evidence type="ECO:0000256" key="1">
    <source>
        <dbReference type="ARBA" id="ARBA00004141"/>
    </source>
</evidence>
<dbReference type="Pfam" id="PF16212">
    <property type="entry name" value="PhoLip_ATPase_C"/>
    <property type="match status" value="1"/>
</dbReference>